<feature type="repeat" description="ANK" evidence="1">
    <location>
        <begin position="56"/>
        <end position="88"/>
    </location>
</feature>
<dbReference type="Pfam" id="PF12796">
    <property type="entry name" value="Ank_2"/>
    <property type="match status" value="1"/>
</dbReference>
<keyword evidence="1" id="KW-0040">ANK repeat</keyword>
<feature type="repeat" description="ANK" evidence="1">
    <location>
        <begin position="89"/>
        <end position="121"/>
    </location>
</feature>
<dbReference type="Proteomes" id="UP001159405">
    <property type="component" value="Unassembled WGS sequence"/>
</dbReference>
<dbReference type="PANTHER" id="PTHR46899">
    <property type="entry name" value="PROTEIN PHOSPHATASE 1 REGULATORY SUBUNIT 27"/>
    <property type="match status" value="1"/>
</dbReference>
<dbReference type="SMART" id="SM00248">
    <property type="entry name" value="ANK"/>
    <property type="match status" value="2"/>
</dbReference>
<organism evidence="2 3">
    <name type="scientific">Porites lobata</name>
    <dbReference type="NCBI Taxonomy" id="104759"/>
    <lineage>
        <taxon>Eukaryota</taxon>
        <taxon>Metazoa</taxon>
        <taxon>Cnidaria</taxon>
        <taxon>Anthozoa</taxon>
        <taxon>Hexacorallia</taxon>
        <taxon>Scleractinia</taxon>
        <taxon>Fungiina</taxon>
        <taxon>Poritidae</taxon>
        <taxon>Porites</taxon>
    </lineage>
</organism>
<name>A0ABN8NRG8_9CNID</name>
<evidence type="ECO:0000313" key="2">
    <source>
        <dbReference type="EMBL" id="CAH3119382.1"/>
    </source>
</evidence>
<evidence type="ECO:0000313" key="3">
    <source>
        <dbReference type="Proteomes" id="UP001159405"/>
    </source>
</evidence>
<accession>A0ABN8NRG8</accession>
<protein>
    <submittedName>
        <fullName evidence="2">Uncharacterized protein</fullName>
    </submittedName>
</protein>
<dbReference type="Gene3D" id="1.25.40.20">
    <property type="entry name" value="Ankyrin repeat-containing domain"/>
    <property type="match status" value="1"/>
</dbReference>
<dbReference type="PROSITE" id="PS50088">
    <property type="entry name" value="ANK_REPEAT"/>
    <property type="match status" value="2"/>
</dbReference>
<dbReference type="InterPro" id="IPR002110">
    <property type="entry name" value="Ankyrin_rpt"/>
</dbReference>
<dbReference type="InterPro" id="IPR036770">
    <property type="entry name" value="Ankyrin_rpt-contain_sf"/>
</dbReference>
<evidence type="ECO:0000256" key="1">
    <source>
        <dbReference type="PROSITE-ProRule" id="PRU00023"/>
    </source>
</evidence>
<dbReference type="EMBL" id="CALNXK010000033">
    <property type="protein sequence ID" value="CAH3119382.1"/>
    <property type="molecule type" value="Genomic_DNA"/>
</dbReference>
<dbReference type="SUPFAM" id="SSF48403">
    <property type="entry name" value="Ankyrin repeat"/>
    <property type="match status" value="1"/>
</dbReference>
<gene>
    <name evidence="2" type="ORF">PLOB_00027327</name>
</gene>
<proteinExistence type="predicted"/>
<sequence>MPSQAGIKDVMDRTVKFPHDLVFHDMVKDGDPSEMCQFLKRPSVDTKMLVNAEEGQSNPAFHQLVKDGNLKCVRMLVTLGADVNMQDEDGCTSLHHSVQAGNVAVTKFLLRSGANPDISNADGAFPVDLTDDFDLIEMLVKYSPEERRKSMAATKKA</sequence>
<dbReference type="PANTHER" id="PTHR46899:SF3">
    <property type="entry name" value="PROTEIN PHOSPHATASE 1 REGULATORY SUBUNIT 27"/>
    <property type="match status" value="1"/>
</dbReference>
<dbReference type="InterPro" id="IPR053080">
    <property type="entry name" value="PP1_regulatory_subunit_27"/>
</dbReference>
<keyword evidence="3" id="KW-1185">Reference proteome</keyword>
<dbReference type="PROSITE" id="PS50297">
    <property type="entry name" value="ANK_REP_REGION"/>
    <property type="match status" value="2"/>
</dbReference>
<comment type="caution">
    <text evidence="2">The sequence shown here is derived from an EMBL/GenBank/DDBJ whole genome shotgun (WGS) entry which is preliminary data.</text>
</comment>
<reference evidence="2 3" key="1">
    <citation type="submission" date="2022-05" db="EMBL/GenBank/DDBJ databases">
        <authorList>
            <consortium name="Genoscope - CEA"/>
            <person name="William W."/>
        </authorList>
    </citation>
    <scope>NUCLEOTIDE SEQUENCE [LARGE SCALE GENOMIC DNA]</scope>
</reference>